<feature type="chain" id="PRO_5040863149" evidence="6">
    <location>
        <begin position="38"/>
        <end position="536"/>
    </location>
</feature>
<dbReference type="InterPro" id="IPR008758">
    <property type="entry name" value="Peptidase_S28"/>
</dbReference>
<evidence type="ECO:0000256" key="6">
    <source>
        <dbReference type="SAM" id="SignalP"/>
    </source>
</evidence>
<reference evidence="7" key="2">
    <citation type="journal article" date="2023" name="Proc. Natl. Acad. Sci. U.S.A.">
        <title>A global phylogenomic analysis of the shiitake genus Lentinula.</title>
        <authorList>
            <person name="Sierra-Patev S."/>
            <person name="Min B."/>
            <person name="Naranjo-Ortiz M."/>
            <person name="Looney B."/>
            <person name="Konkel Z."/>
            <person name="Slot J.C."/>
            <person name="Sakamoto Y."/>
            <person name="Steenwyk J.L."/>
            <person name="Rokas A."/>
            <person name="Carro J."/>
            <person name="Camarero S."/>
            <person name="Ferreira P."/>
            <person name="Molpeceres G."/>
            <person name="Ruiz-Duenas F.J."/>
            <person name="Serrano A."/>
            <person name="Henrissat B."/>
            <person name="Drula E."/>
            <person name="Hughes K.W."/>
            <person name="Mata J.L."/>
            <person name="Ishikawa N.K."/>
            <person name="Vargas-Isla R."/>
            <person name="Ushijima S."/>
            <person name="Smith C.A."/>
            <person name="Donoghue J."/>
            <person name="Ahrendt S."/>
            <person name="Andreopoulos W."/>
            <person name="He G."/>
            <person name="LaButti K."/>
            <person name="Lipzen A."/>
            <person name="Ng V."/>
            <person name="Riley R."/>
            <person name="Sandor L."/>
            <person name="Barry K."/>
            <person name="Martinez A.T."/>
            <person name="Xiao Y."/>
            <person name="Gibbons J.G."/>
            <person name="Terashima K."/>
            <person name="Grigoriev I.V."/>
            <person name="Hibbett D."/>
        </authorList>
    </citation>
    <scope>NUCLEOTIDE SEQUENCE</scope>
    <source>
        <strain evidence="7">Sp2 HRB7682 ss15</strain>
    </source>
</reference>
<dbReference type="GO" id="GO:0008239">
    <property type="term" value="F:dipeptidyl-peptidase activity"/>
    <property type="evidence" value="ECO:0007669"/>
    <property type="project" value="TreeGrafter"/>
</dbReference>
<evidence type="ECO:0000256" key="4">
    <source>
        <dbReference type="ARBA" id="ARBA00022801"/>
    </source>
</evidence>
<dbReference type="InterPro" id="IPR029058">
    <property type="entry name" value="AB_hydrolase_fold"/>
</dbReference>
<evidence type="ECO:0000256" key="3">
    <source>
        <dbReference type="ARBA" id="ARBA00022729"/>
    </source>
</evidence>
<protein>
    <submittedName>
        <fullName evidence="7">Peptidase S28</fullName>
    </submittedName>
</protein>
<comment type="caution">
    <text evidence="7">The sequence shown here is derived from an EMBL/GenBank/DDBJ whole genome shotgun (WGS) entry which is preliminary data.</text>
</comment>
<dbReference type="GO" id="GO:0006508">
    <property type="term" value="P:proteolysis"/>
    <property type="evidence" value="ECO:0007669"/>
    <property type="project" value="UniProtKB-KW"/>
</dbReference>
<evidence type="ECO:0000313" key="8">
    <source>
        <dbReference type="Proteomes" id="UP001150238"/>
    </source>
</evidence>
<comment type="similarity">
    <text evidence="1">Belongs to the peptidase S28 family.</text>
</comment>
<name>A0A9W9A307_9AGAR</name>
<keyword evidence="5" id="KW-0325">Glycoprotein</keyword>
<organism evidence="7 8">
    <name type="scientific">Lentinula lateritia</name>
    <dbReference type="NCBI Taxonomy" id="40482"/>
    <lineage>
        <taxon>Eukaryota</taxon>
        <taxon>Fungi</taxon>
        <taxon>Dikarya</taxon>
        <taxon>Basidiomycota</taxon>
        <taxon>Agaricomycotina</taxon>
        <taxon>Agaricomycetes</taxon>
        <taxon>Agaricomycetidae</taxon>
        <taxon>Agaricales</taxon>
        <taxon>Marasmiineae</taxon>
        <taxon>Omphalotaceae</taxon>
        <taxon>Lentinula</taxon>
    </lineage>
</organism>
<sequence length="536" mass="60103">MCSPKFESRIPKMRFVHSILPSLFLLAALLCYSSTKGAGLNEHNRMRLPSVPNAEELMQRPVISRNGTQLPPYNTTYYFDQLIDHNDLSKGTFKQRFWHTYEFYESGPVIFFTPGEENAFQYIGYLTNVTFNGLLSQAQNGTTVVLEHRFFGLSNPLPSLTGENLRYLTLQQSIDDIEYFVNNVHLPMPGGDHLDAPWIMVGGSYSGALTSYTMYNKPNLFYAGYASSAPVQAMYDYWGYFEPIRQNMPQNCSADVVVVIEHITEVFEGNNITAIQEIKNTFGMGSVQHLDDVAGALRSNLWDWQNMQPTTGLGAAFYQFCDALEVKEGISASMDGWGLEHALAAWGAYWEESYLETMCGGEDIATCLDSYDSTATYFTNTTIDNPYRSWNWILCNELSFSQSSPPPGDPALVSRVVQPEYDIRQCYYWYSDVFNTTNPPPMADGAAALSDQRYGGWNVSLDRLFFANGKRDPWREGTVSADGLGIPSTVSQPIFVSDGFHASDLIVDFGEADPSVGAVQQHALEIFSTWLSDWSN</sequence>
<keyword evidence="4" id="KW-0378">Hydrolase</keyword>
<keyword evidence="3 6" id="KW-0732">Signal</keyword>
<dbReference type="PANTHER" id="PTHR11010:SF23">
    <property type="entry name" value="SERINE PEPTIDASE"/>
    <property type="match status" value="1"/>
</dbReference>
<evidence type="ECO:0000256" key="2">
    <source>
        <dbReference type="ARBA" id="ARBA00022670"/>
    </source>
</evidence>
<proteinExistence type="inferred from homology"/>
<dbReference type="Pfam" id="PF05577">
    <property type="entry name" value="Peptidase_S28"/>
    <property type="match status" value="2"/>
</dbReference>
<evidence type="ECO:0000313" key="7">
    <source>
        <dbReference type="EMBL" id="KAJ4472919.1"/>
    </source>
</evidence>
<reference evidence="7" key="1">
    <citation type="submission" date="2022-08" db="EMBL/GenBank/DDBJ databases">
        <authorList>
            <consortium name="DOE Joint Genome Institute"/>
            <person name="Min B."/>
            <person name="Riley R."/>
            <person name="Sierra-Patev S."/>
            <person name="Naranjo-Ortiz M."/>
            <person name="Looney B."/>
            <person name="Konkel Z."/>
            <person name="Slot J.C."/>
            <person name="Sakamoto Y."/>
            <person name="Steenwyk J.L."/>
            <person name="Rokas A."/>
            <person name="Carro J."/>
            <person name="Camarero S."/>
            <person name="Ferreira P."/>
            <person name="Molpeceres G."/>
            <person name="Ruiz-Duenas F.J."/>
            <person name="Serrano A."/>
            <person name="Henrissat B."/>
            <person name="Drula E."/>
            <person name="Hughes K.W."/>
            <person name="Mata J.L."/>
            <person name="Ishikawa N.K."/>
            <person name="Vargas-Isla R."/>
            <person name="Ushijima S."/>
            <person name="Smith C.A."/>
            <person name="Ahrendt S."/>
            <person name="Andreopoulos W."/>
            <person name="He G."/>
            <person name="Labutti K."/>
            <person name="Lipzen A."/>
            <person name="Ng V."/>
            <person name="Sandor L."/>
            <person name="Barry K."/>
            <person name="Martinez A.T."/>
            <person name="Xiao Y."/>
            <person name="Gibbons J.G."/>
            <person name="Terashima K."/>
            <person name="Hibbett D.S."/>
            <person name="Grigoriev I.V."/>
        </authorList>
    </citation>
    <scope>NUCLEOTIDE SEQUENCE</scope>
    <source>
        <strain evidence="7">Sp2 HRB7682 ss15</strain>
    </source>
</reference>
<dbReference type="PANTHER" id="PTHR11010">
    <property type="entry name" value="PROTEASE S28 PRO-X CARBOXYPEPTIDASE-RELATED"/>
    <property type="match status" value="1"/>
</dbReference>
<gene>
    <name evidence="7" type="ORF">C8J55DRAFT_143917</name>
</gene>
<evidence type="ECO:0000256" key="5">
    <source>
        <dbReference type="ARBA" id="ARBA00023180"/>
    </source>
</evidence>
<feature type="signal peptide" evidence="6">
    <location>
        <begin position="1"/>
        <end position="37"/>
    </location>
</feature>
<dbReference type="SUPFAM" id="SSF53474">
    <property type="entry name" value="alpha/beta-Hydrolases"/>
    <property type="match status" value="1"/>
</dbReference>
<keyword evidence="2" id="KW-0645">Protease</keyword>
<dbReference type="Proteomes" id="UP001150238">
    <property type="component" value="Unassembled WGS sequence"/>
</dbReference>
<dbReference type="EMBL" id="JANVFS010000026">
    <property type="protein sequence ID" value="KAJ4472919.1"/>
    <property type="molecule type" value="Genomic_DNA"/>
</dbReference>
<dbReference type="GO" id="GO:0070008">
    <property type="term" value="F:serine-type exopeptidase activity"/>
    <property type="evidence" value="ECO:0007669"/>
    <property type="project" value="InterPro"/>
</dbReference>
<evidence type="ECO:0000256" key="1">
    <source>
        <dbReference type="ARBA" id="ARBA00011079"/>
    </source>
</evidence>
<dbReference type="Gene3D" id="3.40.50.1820">
    <property type="entry name" value="alpha/beta hydrolase"/>
    <property type="match status" value="2"/>
</dbReference>
<dbReference type="AlphaFoldDB" id="A0A9W9A307"/>
<accession>A0A9W9A307</accession>